<dbReference type="GO" id="GO:0071949">
    <property type="term" value="F:FAD binding"/>
    <property type="evidence" value="ECO:0007669"/>
    <property type="project" value="InterPro"/>
</dbReference>
<dbReference type="EMBL" id="CASHTH010001711">
    <property type="protein sequence ID" value="CAI8018827.1"/>
    <property type="molecule type" value="Genomic_DNA"/>
</dbReference>
<evidence type="ECO:0000256" key="14">
    <source>
        <dbReference type="ARBA" id="ARBA00023180"/>
    </source>
</evidence>
<keyword evidence="7" id="KW-0732">Signal</keyword>
<keyword evidence="14" id="KW-0325">Glycoprotein</keyword>
<dbReference type="GO" id="GO:0034975">
    <property type="term" value="P:protein folding in endoplasmic reticulum"/>
    <property type="evidence" value="ECO:0007669"/>
    <property type="project" value="InterPro"/>
</dbReference>
<comment type="similarity">
    <text evidence="3">Belongs to the EROs family.</text>
</comment>
<dbReference type="PANTHER" id="PTHR12613:SF0">
    <property type="entry name" value="ERO1-LIKE PROTEIN"/>
    <property type="match status" value="1"/>
</dbReference>
<dbReference type="Pfam" id="PF04137">
    <property type="entry name" value="ERO1"/>
    <property type="match status" value="1"/>
</dbReference>
<evidence type="ECO:0000313" key="16">
    <source>
        <dbReference type="EMBL" id="CAI8018827.1"/>
    </source>
</evidence>
<evidence type="ECO:0000256" key="13">
    <source>
        <dbReference type="ARBA" id="ARBA00023157"/>
    </source>
</evidence>
<dbReference type="Proteomes" id="UP001174909">
    <property type="component" value="Unassembled WGS sequence"/>
</dbReference>
<evidence type="ECO:0000256" key="7">
    <source>
        <dbReference type="ARBA" id="ARBA00022729"/>
    </source>
</evidence>
<evidence type="ECO:0000256" key="4">
    <source>
        <dbReference type="ARBA" id="ARBA00011802"/>
    </source>
</evidence>
<evidence type="ECO:0000256" key="15">
    <source>
        <dbReference type="ARBA" id="ARBA00023284"/>
    </source>
</evidence>
<reference evidence="16" key="1">
    <citation type="submission" date="2023-03" db="EMBL/GenBank/DDBJ databases">
        <authorList>
            <person name="Steffen K."/>
            <person name="Cardenas P."/>
        </authorList>
    </citation>
    <scope>NUCLEOTIDE SEQUENCE</scope>
</reference>
<sequence>MMQLFTIKSYKLLGLPSNTSYQLKEAFRAHFRNITRIMDCVGCSKCKLWGKLQVHGIGTALKILFSGKKSTKFTLRRREVVALFNVLGRFSSSIHLLPNFRNLEEKGSTRQKQEL</sequence>
<keyword evidence="11" id="KW-0560">Oxidoreductase</keyword>
<evidence type="ECO:0000256" key="3">
    <source>
        <dbReference type="ARBA" id="ARBA00008277"/>
    </source>
</evidence>
<keyword evidence="13" id="KW-1015">Disulfide bond</keyword>
<evidence type="ECO:0000256" key="8">
    <source>
        <dbReference type="ARBA" id="ARBA00022824"/>
    </source>
</evidence>
<dbReference type="GO" id="GO:0016972">
    <property type="term" value="F:thiol oxidase activity"/>
    <property type="evidence" value="ECO:0007669"/>
    <property type="project" value="InterPro"/>
</dbReference>
<name>A0AA35RYM9_GEOBA</name>
<organism evidence="16 17">
    <name type="scientific">Geodia barretti</name>
    <name type="common">Barrett's horny sponge</name>
    <dbReference type="NCBI Taxonomy" id="519541"/>
    <lineage>
        <taxon>Eukaryota</taxon>
        <taxon>Metazoa</taxon>
        <taxon>Porifera</taxon>
        <taxon>Demospongiae</taxon>
        <taxon>Heteroscleromorpha</taxon>
        <taxon>Tetractinellida</taxon>
        <taxon>Astrophorina</taxon>
        <taxon>Geodiidae</taxon>
        <taxon>Geodia</taxon>
    </lineage>
</organism>
<protein>
    <submittedName>
        <fullName evidence="16">ERO1-like protein alpha</fullName>
    </submittedName>
</protein>
<dbReference type="PANTHER" id="PTHR12613">
    <property type="entry name" value="ERO1-RELATED"/>
    <property type="match status" value="1"/>
</dbReference>
<keyword evidence="8" id="KW-0256">Endoplasmic reticulum</keyword>
<comment type="cofactor">
    <cofactor evidence="1">
        <name>FAD</name>
        <dbReference type="ChEBI" id="CHEBI:57692"/>
    </cofactor>
</comment>
<evidence type="ECO:0000256" key="5">
    <source>
        <dbReference type="ARBA" id="ARBA00022448"/>
    </source>
</evidence>
<dbReference type="GO" id="GO:0005789">
    <property type="term" value="C:endoplasmic reticulum membrane"/>
    <property type="evidence" value="ECO:0007669"/>
    <property type="project" value="UniProtKB-SubCell"/>
</dbReference>
<comment type="subcellular location">
    <subcellularLocation>
        <location evidence="2">Endoplasmic reticulum membrane</location>
        <topology evidence="2">Peripheral membrane protein</topology>
        <orientation evidence="2">Lumenal side</orientation>
    </subcellularLocation>
</comment>
<keyword evidence="17" id="KW-1185">Reference proteome</keyword>
<evidence type="ECO:0000256" key="1">
    <source>
        <dbReference type="ARBA" id="ARBA00001974"/>
    </source>
</evidence>
<evidence type="ECO:0000256" key="9">
    <source>
        <dbReference type="ARBA" id="ARBA00022827"/>
    </source>
</evidence>
<evidence type="ECO:0000256" key="10">
    <source>
        <dbReference type="ARBA" id="ARBA00022982"/>
    </source>
</evidence>
<keyword evidence="12" id="KW-0472">Membrane</keyword>
<accession>A0AA35RYM9</accession>
<keyword evidence="10" id="KW-0249">Electron transport</keyword>
<dbReference type="GO" id="GO:0015035">
    <property type="term" value="F:protein-disulfide reductase activity"/>
    <property type="evidence" value="ECO:0007669"/>
    <property type="project" value="InterPro"/>
</dbReference>
<evidence type="ECO:0000256" key="6">
    <source>
        <dbReference type="ARBA" id="ARBA00022630"/>
    </source>
</evidence>
<proteinExistence type="inferred from homology"/>
<keyword evidence="5" id="KW-0813">Transport</keyword>
<evidence type="ECO:0000256" key="12">
    <source>
        <dbReference type="ARBA" id="ARBA00023136"/>
    </source>
</evidence>
<evidence type="ECO:0000256" key="2">
    <source>
        <dbReference type="ARBA" id="ARBA00004367"/>
    </source>
</evidence>
<comment type="caution">
    <text evidence="16">The sequence shown here is derived from an EMBL/GenBank/DDBJ whole genome shotgun (WGS) entry which is preliminary data.</text>
</comment>
<evidence type="ECO:0000256" key="11">
    <source>
        <dbReference type="ARBA" id="ARBA00023002"/>
    </source>
</evidence>
<keyword evidence="6" id="KW-0285">Flavoprotein</keyword>
<comment type="subunit">
    <text evidence="4">May function both as a monomer and a homodimer.</text>
</comment>
<keyword evidence="15" id="KW-0676">Redox-active center</keyword>
<keyword evidence="9" id="KW-0274">FAD</keyword>
<evidence type="ECO:0000313" key="17">
    <source>
        <dbReference type="Proteomes" id="UP001174909"/>
    </source>
</evidence>
<dbReference type="InterPro" id="IPR007266">
    <property type="entry name" value="Ero1"/>
</dbReference>
<dbReference type="SUPFAM" id="SSF110019">
    <property type="entry name" value="ERO1-like"/>
    <property type="match status" value="1"/>
</dbReference>
<gene>
    <name evidence="16" type="ORF">GBAR_LOCUS11387</name>
</gene>
<dbReference type="AlphaFoldDB" id="A0AA35RYM9"/>
<dbReference type="InterPro" id="IPR037192">
    <property type="entry name" value="ERO1-like_sf"/>
</dbReference>